<name>A0A1G4KKC1_9SACH</name>
<feature type="compositionally biased region" description="Basic and acidic residues" evidence="1">
    <location>
        <begin position="209"/>
        <end position="229"/>
    </location>
</feature>
<keyword evidence="3" id="KW-1185">Reference proteome</keyword>
<protein>
    <submittedName>
        <fullName evidence="2">LANO_0G13718g1_1</fullName>
    </submittedName>
</protein>
<feature type="compositionally biased region" description="Polar residues" evidence="1">
    <location>
        <begin position="145"/>
        <end position="166"/>
    </location>
</feature>
<evidence type="ECO:0000256" key="1">
    <source>
        <dbReference type="SAM" id="MobiDB-lite"/>
    </source>
</evidence>
<dbReference type="OrthoDB" id="4068767at2759"/>
<dbReference type="EMBL" id="LT598453">
    <property type="protein sequence ID" value="SCV04892.1"/>
    <property type="molecule type" value="Genomic_DNA"/>
</dbReference>
<feature type="compositionally biased region" description="Low complexity" evidence="1">
    <location>
        <begin position="121"/>
        <end position="144"/>
    </location>
</feature>
<organism evidence="2 3">
    <name type="scientific">Lachancea nothofagi CBS 11611</name>
    <dbReference type="NCBI Taxonomy" id="1266666"/>
    <lineage>
        <taxon>Eukaryota</taxon>
        <taxon>Fungi</taxon>
        <taxon>Dikarya</taxon>
        <taxon>Ascomycota</taxon>
        <taxon>Saccharomycotina</taxon>
        <taxon>Saccharomycetes</taxon>
        <taxon>Saccharomycetales</taxon>
        <taxon>Saccharomycetaceae</taxon>
        <taxon>Lachancea</taxon>
    </lineage>
</organism>
<dbReference type="AlphaFoldDB" id="A0A1G4KKC1"/>
<feature type="region of interest" description="Disordered" evidence="1">
    <location>
        <begin position="1"/>
        <end position="61"/>
    </location>
</feature>
<feature type="compositionally biased region" description="Polar residues" evidence="1">
    <location>
        <begin position="38"/>
        <end position="61"/>
    </location>
</feature>
<accession>A0A1G4KKC1</accession>
<evidence type="ECO:0000313" key="2">
    <source>
        <dbReference type="EMBL" id="SCV04892.1"/>
    </source>
</evidence>
<feature type="region of interest" description="Disordered" evidence="1">
    <location>
        <begin position="277"/>
        <end position="315"/>
    </location>
</feature>
<gene>
    <name evidence="2" type="ORF">LANO_0G13718G</name>
</gene>
<feature type="region of interest" description="Disordered" evidence="1">
    <location>
        <begin position="100"/>
        <end position="248"/>
    </location>
</feature>
<reference evidence="3" key="1">
    <citation type="submission" date="2016-03" db="EMBL/GenBank/DDBJ databases">
        <authorList>
            <person name="Devillers Hugo."/>
        </authorList>
    </citation>
    <scope>NUCLEOTIDE SEQUENCE [LARGE SCALE GENOMIC DNA]</scope>
</reference>
<dbReference type="Proteomes" id="UP000189911">
    <property type="component" value="Chromosome G"/>
</dbReference>
<feature type="compositionally biased region" description="Basic and acidic residues" evidence="1">
    <location>
        <begin position="171"/>
        <end position="181"/>
    </location>
</feature>
<proteinExistence type="predicted"/>
<sequence length="315" mass="34569">MENNSSTPSLVGFSVRDTDDSNNPDFSDDRRPSVPGARSSSQLLEKIHSSTQLNKLETPYTTVDELNREGALLTDDNEVDLDQVVHGKLDDPGALKKALLKKKNKQATAAGISGNHRGRVPLPSSSTPSIASSSYSPSQTRSSSLVTSTDPVHGSVSASRLGNTAGNFPLRENEKDNDKIRNSYGEFISNRSHRPHLAGGDSYQSTTGHESEDSPRERSGRTSRKEDASRGYLRSLSRSLSRDPNKAHDQEVLDDALMYSTNNYRISRIDLENAPHVIKEEIEEEQDQGALLNDEGDDQYSPDLQEAASDQCKKL</sequence>
<evidence type="ECO:0000313" key="3">
    <source>
        <dbReference type="Proteomes" id="UP000189911"/>
    </source>
</evidence>